<evidence type="ECO:0000313" key="1">
    <source>
        <dbReference type="EMBL" id="GGE35168.1"/>
    </source>
</evidence>
<reference evidence="1" key="1">
    <citation type="journal article" date="2014" name="Int. J. Syst. Evol. Microbiol.">
        <title>Complete genome sequence of Corynebacterium casei LMG S-19264T (=DSM 44701T), isolated from a smear-ripened cheese.</title>
        <authorList>
            <consortium name="US DOE Joint Genome Institute (JGI-PGF)"/>
            <person name="Walter F."/>
            <person name="Albersmeier A."/>
            <person name="Kalinowski J."/>
            <person name="Ruckert C."/>
        </authorList>
    </citation>
    <scope>NUCLEOTIDE SEQUENCE</scope>
    <source>
        <strain evidence="1">CCM 7684</strain>
    </source>
</reference>
<proteinExistence type="predicted"/>
<dbReference type="AlphaFoldDB" id="A0A8J2VKW2"/>
<evidence type="ECO:0000313" key="2">
    <source>
        <dbReference type="Proteomes" id="UP000602745"/>
    </source>
</evidence>
<dbReference type="RefSeq" id="WP_188408644.1">
    <property type="nucleotide sequence ID" value="NZ_BMCP01000001.1"/>
</dbReference>
<dbReference type="EMBL" id="BMCP01000001">
    <property type="protein sequence ID" value="GGE35168.1"/>
    <property type="molecule type" value="Genomic_DNA"/>
</dbReference>
<organism evidence="1 2">
    <name type="scientific">Agaricicola taiwanensis</name>
    <dbReference type="NCBI Taxonomy" id="591372"/>
    <lineage>
        <taxon>Bacteria</taxon>
        <taxon>Pseudomonadati</taxon>
        <taxon>Pseudomonadota</taxon>
        <taxon>Alphaproteobacteria</taxon>
        <taxon>Rhodobacterales</taxon>
        <taxon>Paracoccaceae</taxon>
        <taxon>Agaricicola</taxon>
    </lineage>
</organism>
<name>A0A8J2VKW2_9RHOB</name>
<dbReference type="Proteomes" id="UP000602745">
    <property type="component" value="Unassembled WGS sequence"/>
</dbReference>
<accession>A0A8J2VKW2</accession>
<reference evidence="1" key="2">
    <citation type="submission" date="2020-09" db="EMBL/GenBank/DDBJ databases">
        <authorList>
            <person name="Sun Q."/>
            <person name="Sedlacek I."/>
        </authorList>
    </citation>
    <scope>NUCLEOTIDE SEQUENCE</scope>
    <source>
        <strain evidence="1">CCM 7684</strain>
    </source>
</reference>
<keyword evidence="2" id="KW-1185">Reference proteome</keyword>
<comment type="caution">
    <text evidence="1">The sequence shown here is derived from an EMBL/GenBank/DDBJ whole genome shotgun (WGS) entry which is preliminary data.</text>
</comment>
<gene>
    <name evidence="1" type="ORF">GCM10007276_10850</name>
</gene>
<protein>
    <submittedName>
        <fullName evidence="1">Uncharacterized protein</fullName>
    </submittedName>
</protein>
<sequence length="496" mass="56266">MTTHPPKTIGLLFQPIYRYWQLALARQLKERYGATIHGYCATDQEVTFYRENAGDLLASIKNIETDFRHPEAVKDEAALYARARHWEGILGCTFGLLTVSNRHYGRGYSLAGTGHPRSRMSEQGRTADVIAGYVASAEAWDHEFRTRGFDLVINGTPVTARLARHYGVPYRTMLNSRIEDLFYWADDEFYWSSRVEPAWKALRAGGERREPVVITRTHNVIEAYRERFKKDTSILRLARRLGYLTLQRGWHHWKGYEKARGYYLSENLKYVTREWIDARRMTGRETAKLDSLRGKPFVFFPLHTEPESSVGQMSPEFFFQHAAIAALARDLPAGITLAVKENIAGVGRRPRDFYRAVADLKNVVWLDMMEYGLEVVREAKAVATITGTAGMEAAIMGIPVITFGLHNNYNFLPHVHVAESLKDLSPLLADIIAERYDRDRAQQDGALFQEAVRMTSFSMGSYNYKNLKNFDLSMVEAGLQALLGSLEPAAPAVAPA</sequence>